<dbReference type="InterPro" id="IPR017850">
    <property type="entry name" value="Alkaline_phosphatase_core_sf"/>
</dbReference>
<dbReference type="SUPFAM" id="SSF53649">
    <property type="entry name" value="Alkaline phosphatase-like"/>
    <property type="match status" value="1"/>
</dbReference>
<dbReference type="Pfam" id="PF02995">
    <property type="entry name" value="DUF229"/>
    <property type="match status" value="1"/>
</dbReference>
<feature type="chain" id="PRO_5042860090" evidence="1">
    <location>
        <begin position="26"/>
        <end position="633"/>
    </location>
</feature>
<evidence type="ECO:0000256" key="1">
    <source>
        <dbReference type="SAM" id="SignalP"/>
    </source>
</evidence>
<keyword evidence="1" id="KW-0732">Signal</keyword>
<proteinExistence type="predicted"/>
<dbReference type="GO" id="GO:0005615">
    <property type="term" value="C:extracellular space"/>
    <property type="evidence" value="ECO:0007669"/>
    <property type="project" value="TreeGrafter"/>
</dbReference>
<dbReference type="PANTHER" id="PTHR10974:SF9">
    <property type="entry name" value="DUF229 DOMAIN CONTAINING PROTEIN-RELATED"/>
    <property type="match status" value="1"/>
</dbReference>
<protein>
    <submittedName>
        <fullName evidence="2">Uncharacterized protein</fullName>
    </submittedName>
</protein>
<accession>A0AAN9TL81</accession>
<dbReference type="EMBL" id="JBBCAQ010000036">
    <property type="protein sequence ID" value="KAK7576642.1"/>
    <property type="molecule type" value="Genomic_DNA"/>
</dbReference>
<dbReference type="FunFam" id="3.40.720.10:FF:000017">
    <property type="entry name" value="Predicted protein"/>
    <property type="match status" value="1"/>
</dbReference>
<feature type="signal peptide" evidence="1">
    <location>
        <begin position="1"/>
        <end position="25"/>
    </location>
</feature>
<sequence length="633" mass="73653">MRKYYSPRAKRLIFTIYCILSSVTGDDSISAWNSQSKQVNSTENYVVLSSSCRIPRTDPYDNSIKKYLFKWKPLICSDKEPLTSVEFDPTSGRHLLKVNLTEVLCYVPSLSELTCHYSVITRGFLKEKQTNRDDDRYNISKPIHFKTEVEIPGDVENIYVACNSNEEQVYQTVHYMVTDKKLETVTSKRSQHKFSVLLFGIDSVSRQNFIRTLPKTREYIQNRGWIELEGYNKIAYNTFPNFIAFLTGMNVEQLVKVCHKAWNDEMDDCPFIWKNYSEEKFLTAYLEDSAPIGTFNYAKYGFLNSPTDYYARPIMKAALDLLPTKVNGGETYCMGQIPQIEYLFQYMTEFVQRFHNRRYFNLFWANSFSHSALNMPSVMDDRIRQFLENIEDYLNSTVVIFYSDHGMRFGEIKRTHVGWLEERMPFIYFYLPPSFKTTYPRRYQNLLANKNKLTSPYDLYATLQHILYGQVRQPILGCPNCDSLFAPVPHNRSCDEAGISSQWCTCSVAPKSESDFDLQITAATHLAIMSINDFLEKKENQLKDFKCATLSLSKIISVQNKIRNETSSEKQNKEFIIVFQTEPSKAVFEIVIPERASKAIDIENINRINEYDSQGSCVEEGIKMKLFCFCERK</sequence>
<reference evidence="2 3" key="1">
    <citation type="submission" date="2024-03" db="EMBL/GenBank/DDBJ databases">
        <title>Adaptation during the transition from Ophiocordyceps entomopathogen to insect associate is accompanied by gene loss and intensified selection.</title>
        <authorList>
            <person name="Ward C.M."/>
            <person name="Onetto C.A."/>
            <person name="Borneman A.R."/>
        </authorList>
    </citation>
    <scope>NUCLEOTIDE SEQUENCE [LARGE SCALE GENOMIC DNA]</scope>
    <source>
        <strain evidence="2">AWRI1</strain>
        <tissue evidence="2">Single Adult Female</tissue>
    </source>
</reference>
<dbReference type="Gene3D" id="3.40.720.10">
    <property type="entry name" value="Alkaline Phosphatase, subunit A"/>
    <property type="match status" value="1"/>
</dbReference>
<name>A0AAN9TL81_9HEMI</name>
<comment type="caution">
    <text evidence="2">The sequence shown here is derived from an EMBL/GenBank/DDBJ whole genome shotgun (WGS) entry which is preliminary data.</text>
</comment>
<dbReference type="Proteomes" id="UP001367676">
    <property type="component" value="Unassembled WGS sequence"/>
</dbReference>
<gene>
    <name evidence="2" type="ORF">V9T40_012928</name>
</gene>
<evidence type="ECO:0000313" key="2">
    <source>
        <dbReference type="EMBL" id="KAK7576642.1"/>
    </source>
</evidence>
<dbReference type="CDD" id="cd16021">
    <property type="entry name" value="ALP_like"/>
    <property type="match status" value="1"/>
</dbReference>
<organism evidence="2 3">
    <name type="scientific">Parthenolecanium corni</name>
    <dbReference type="NCBI Taxonomy" id="536013"/>
    <lineage>
        <taxon>Eukaryota</taxon>
        <taxon>Metazoa</taxon>
        <taxon>Ecdysozoa</taxon>
        <taxon>Arthropoda</taxon>
        <taxon>Hexapoda</taxon>
        <taxon>Insecta</taxon>
        <taxon>Pterygota</taxon>
        <taxon>Neoptera</taxon>
        <taxon>Paraneoptera</taxon>
        <taxon>Hemiptera</taxon>
        <taxon>Sternorrhyncha</taxon>
        <taxon>Coccoidea</taxon>
        <taxon>Coccidae</taxon>
        <taxon>Parthenolecanium</taxon>
    </lineage>
</organism>
<dbReference type="PANTHER" id="PTHR10974">
    <property type="entry name" value="FI08016P-RELATED"/>
    <property type="match status" value="1"/>
</dbReference>
<dbReference type="AlphaFoldDB" id="A0AAN9TL81"/>
<keyword evidence="3" id="KW-1185">Reference proteome</keyword>
<evidence type="ECO:0000313" key="3">
    <source>
        <dbReference type="Proteomes" id="UP001367676"/>
    </source>
</evidence>
<dbReference type="InterPro" id="IPR004245">
    <property type="entry name" value="DUF229"/>
</dbReference>